<sequence length="73" mass="8228">MSDPSQSYDPRVASTLYDTFGDYIGKPGALGECSCNNSLNVFLGLMLFNVMLYLSYVVGKKEILQKLKYHGYY</sequence>
<reference evidence="2 3" key="1">
    <citation type="submission" date="2014-03" db="EMBL/GenBank/DDBJ databases">
        <title>The Genome Sequence of Plasmodium fragile nilgiri.</title>
        <authorList>
            <consortium name="The Broad Institute Genomics Platform"/>
            <consortium name="The Broad Institute Genome Sequencing Center for Infectious Disease"/>
            <person name="Neafsey D."/>
            <person name="Duraisingh M."/>
            <person name="Young S.K."/>
            <person name="Zeng Q."/>
            <person name="Gargeya S."/>
            <person name="Abouelleil A."/>
            <person name="Alvarado L."/>
            <person name="Chapman S.B."/>
            <person name="Gainer-Dewar J."/>
            <person name="Goldberg J."/>
            <person name="Griggs A."/>
            <person name="Gujja S."/>
            <person name="Hansen M."/>
            <person name="Howarth C."/>
            <person name="Imamovic A."/>
            <person name="Larimer J."/>
            <person name="Pearson M."/>
            <person name="Poon T.W."/>
            <person name="Priest M."/>
            <person name="Roberts A."/>
            <person name="Saif S."/>
            <person name="Shea T."/>
            <person name="Sykes S."/>
            <person name="Wortman J."/>
            <person name="Nusbaum C."/>
            <person name="Birren B."/>
        </authorList>
    </citation>
    <scope>NUCLEOTIDE SEQUENCE [LARGE SCALE GENOMIC DNA]</scope>
    <source>
        <strain evidence="3">nilgiri</strain>
    </source>
</reference>
<dbReference type="OMA" id="LFNVMLY"/>
<evidence type="ECO:0000313" key="2">
    <source>
        <dbReference type="EMBL" id="KJP87565.1"/>
    </source>
</evidence>
<keyword evidence="3" id="KW-1185">Reference proteome</keyword>
<dbReference type="OrthoDB" id="385403at2759"/>
<proteinExistence type="predicted"/>
<dbReference type="AlphaFoldDB" id="A0A0D9QKK5"/>
<keyword evidence="1" id="KW-0472">Membrane</keyword>
<gene>
    <name evidence="2" type="ORF">AK88_02731</name>
</gene>
<protein>
    <submittedName>
        <fullName evidence="2">Uncharacterized protein</fullName>
    </submittedName>
</protein>
<feature type="transmembrane region" description="Helical" evidence="1">
    <location>
        <begin position="39"/>
        <end position="58"/>
    </location>
</feature>
<dbReference type="VEuPathDB" id="PlasmoDB:AK88_02731"/>
<dbReference type="Proteomes" id="UP000054561">
    <property type="component" value="Unassembled WGS sequence"/>
</dbReference>
<accession>A0A0D9QKK5</accession>
<dbReference type="GeneID" id="24268045"/>
<dbReference type="EMBL" id="KQ001672">
    <property type="protein sequence ID" value="KJP87565.1"/>
    <property type="molecule type" value="Genomic_DNA"/>
</dbReference>
<evidence type="ECO:0000313" key="3">
    <source>
        <dbReference type="Proteomes" id="UP000054561"/>
    </source>
</evidence>
<organism evidence="2 3">
    <name type="scientific">Plasmodium fragile</name>
    <dbReference type="NCBI Taxonomy" id="5857"/>
    <lineage>
        <taxon>Eukaryota</taxon>
        <taxon>Sar</taxon>
        <taxon>Alveolata</taxon>
        <taxon>Apicomplexa</taxon>
        <taxon>Aconoidasida</taxon>
        <taxon>Haemosporida</taxon>
        <taxon>Plasmodiidae</taxon>
        <taxon>Plasmodium</taxon>
        <taxon>Plasmodium (Plasmodium)</taxon>
    </lineage>
</organism>
<name>A0A0D9QKK5_PLAFR</name>
<keyword evidence="1" id="KW-0812">Transmembrane</keyword>
<dbReference type="RefSeq" id="XP_012335779.1">
    <property type="nucleotide sequence ID" value="XM_012480356.1"/>
</dbReference>
<keyword evidence="1" id="KW-1133">Transmembrane helix</keyword>
<evidence type="ECO:0000256" key="1">
    <source>
        <dbReference type="SAM" id="Phobius"/>
    </source>
</evidence>